<organism evidence="2 3">
    <name type="scientific">Igneacidithiobacillus copahuensis</name>
    <dbReference type="NCBI Taxonomy" id="2724909"/>
    <lineage>
        <taxon>Bacteria</taxon>
        <taxon>Pseudomonadati</taxon>
        <taxon>Pseudomonadota</taxon>
        <taxon>Acidithiobacillia</taxon>
        <taxon>Acidithiobacillales</taxon>
        <taxon>Acidithiobacillaceae</taxon>
        <taxon>Igneacidithiobacillus</taxon>
    </lineage>
</organism>
<accession>A0AAE2YQ92</accession>
<feature type="transmembrane region" description="Helical" evidence="1">
    <location>
        <begin position="20"/>
        <end position="46"/>
    </location>
</feature>
<evidence type="ECO:0000313" key="2">
    <source>
        <dbReference type="EMBL" id="MBU2788006.1"/>
    </source>
</evidence>
<reference evidence="2" key="1">
    <citation type="journal article" date="2021" name="ISME J.">
        <title>Genomic evolution of the class Acidithiobacillia: deep-branching Proteobacteria living in extreme acidic conditions.</title>
        <authorList>
            <person name="Moya-Beltran A."/>
            <person name="Beard S."/>
            <person name="Rojas-Villalobos C."/>
            <person name="Issotta F."/>
            <person name="Gallardo Y."/>
            <person name="Ulloa R."/>
            <person name="Giaveno A."/>
            <person name="Degli Esposti M."/>
            <person name="Johnson D.B."/>
            <person name="Quatrini R."/>
        </authorList>
    </citation>
    <scope>NUCLEOTIDE SEQUENCE</scope>
    <source>
        <strain evidence="2">VAN18-1</strain>
    </source>
</reference>
<gene>
    <name evidence="2" type="ORF">HFQ13_07290</name>
</gene>
<sequence length="287" mass="32462">MASLGASIIVPRERASQGWLPAWLLFLMLSVFLPLLGAVLALIYAIALRSVRHRIHVAEVEPILVPAPARDFRLRISAASEGAVAGRLGGSRNLGQRVEALSQIVSSRFAEQTRLLRAALRDEAEEVRLLAYAALDQREQENTELLLDLQQDIEHHSSPRLRQRLQDYLAWLHWNIEHTDSRELADPVLRKEETKPELGPDDQAVEQAPAMLRGLRALEMGAVGQAMELFQQAEQANVASSVLAPYRAAALYRQRDVRRLQMLYRKHPEVLLSPRYSASYRFWLGQK</sequence>
<keyword evidence="1" id="KW-1133">Transmembrane helix</keyword>
<keyword evidence="1" id="KW-0812">Transmembrane</keyword>
<proteinExistence type="predicted"/>
<dbReference type="Proteomes" id="UP001197378">
    <property type="component" value="Unassembled WGS sequence"/>
</dbReference>
<evidence type="ECO:0000256" key="1">
    <source>
        <dbReference type="SAM" id="Phobius"/>
    </source>
</evidence>
<dbReference type="AlphaFoldDB" id="A0AAE2YQ92"/>
<dbReference type="EMBL" id="JAAXYO010000090">
    <property type="protein sequence ID" value="MBU2788006.1"/>
    <property type="molecule type" value="Genomic_DNA"/>
</dbReference>
<evidence type="ECO:0008006" key="4">
    <source>
        <dbReference type="Google" id="ProtNLM"/>
    </source>
</evidence>
<comment type="caution">
    <text evidence="2">The sequence shown here is derived from an EMBL/GenBank/DDBJ whole genome shotgun (WGS) entry which is preliminary data.</text>
</comment>
<name>A0AAE2YQ92_9PROT</name>
<keyword evidence="3" id="KW-1185">Reference proteome</keyword>
<evidence type="ECO:0000313" key="3">
    <source>
        <dbReference type="Proteomes" id="UP001197378"/>
    </source>
</evidence>
<protein>
    <recommendedName>
        <fullName evidence="4">HEAT repeat domain-containing protein</fullName>
    </recommendedName>
</protein>
<keyword evidence="1" id="KW-0472">Membrane</keyword>